<keyword evidence="1" id="KW-0328">Glycosyltransferase</keyword>
<proteinExistence type="predicted"/>
<dbReference type="PANTHER" id="PTHR34136">
    <property type="match status" value="1"/>
</dbReference>
<dbReference type="EMBL" id="LAZR01000036">
    <property type="protein sequence ID" value="KKO01331.1"/>
    <property type="molecule type" value="Genomic_DNA"/>
</dbReference>
<comment type="caution">
    <text evidence="3">The sequence shown here is derived from an EMBL/GenBank/DDBJ whole genome shotgun (WGS) entry which is preliminary data.</text>
</comment>
<organism evidence="3">
    <name type="scientific">marine sediment metagenome</name>
    <dbReference type="NCBI Taxonomy" id="412755"/>
    <lineage>
        <taxon>unclassified sequences</taxon>
        <taxon>metagenomes</taxon>
        <taxon>ecological metagenomes</taxon>
    </lineage>
</organism>
<dbReference type="NCBIfam" id="TIGR00696">
    <property type="entry name" value="wecG_tagA_cpsF"/>
    <property type="match status" value="1"/>
</dbReference>
<dbReference type="PANTHER" id="PTHR34136:SF1">
    <property type="entry name" value="UDP-N-ACETYL-D-MANNOSAMINURONIC ACID TRANSFERASE"/>
    <property type="match status" value="1"/>
</dbReference>
<evidence type="ECO:0000256" key="2">
    <source>
        <dbReference type="ARBA" id="ARBA00022679"/>
    </source>
</evidence>
<evidence type="ECO:0000256" key="1">
    <source>
        <dbReference type="ARBA" id="ARBA00022676"/>
    </source>
</evidence>
<dbReference type="CDD" id="cd06533">
    <property type="entry name" value="Glyco_transf_WecG_TagA"/>
    <property type="match status" value="1"/>
</dbReference>
<protein>
    <submittedName>
        <fullName evidence="3">Uncharacterized protein</fullName>
    </submittedName>
</protein>
<dbReference type="Pfam" id="PF03808">
    <property type="entry name" value="Glyco_tran_WecG"/>
    <property type="match status" value="1"/>
</dbReference>
<accession>A0A0F9V7X0</accession>
<gene>
    <name evidence="3" type="ORF">LCGC14_0119190</name>
</gene>
<dbReference type="AlphaFoldDB" id="A0A0F9V7X0"/>
<reference evidence="3" key="1">
    <citation type="journal article" date="2015" name="Nature">
        <title>Complex archaea that bridge the gap between prokaryotes and eukaryotes.</title>
        <authorList>
            <person name="Spang A."/>
            <person name="Saw J.H."/>
            <person name="Jorgensen S.L."/>
            <person name="Zaremba-Niedzwiedzka K."/>
            <person name="Martijn J."/>
            <person name="Lind A.E."/>
            <person name="van Eijk R."/>
            <person name="Schleper C."/>
            <person name="Guy L."/>
            <person name="Ettema T.J."/>
        </authorList>
    </citation>
    <scope>NUCLEOTIDE SEQUENCE</scope>
</reference>
<name>A0A0F9V7X0_9ZZZZ</name>
<dbReference type="GO" id="GO:0016758">
    <property type="term" value="F:hexosyltransferase activity"/>
    <property type="evidence" value="ECO:0007669"/>
    <property type="project" value="TreeGrafter"/>
</dbReference>
<evidence type="ECO:0000313" key="3">
    <source>
        <dbReference type="EMBL" id="KKO01331.1"/>
    </source>
</evidence>
<sequence>MVNLKLNTEFFQQMTLFKRPLMKLLNYNIATRLPVLPLKTKVVINTINPHSYCIAEKDAKFKSALLDSDILLPDGIGIVWASKMLSDEKVSKIAGYDIFIYLLEYLEKMNGKCFFLGASQEALTLIRAKALLEYPNVTIEVYSPPYKNEFTEEDSAVMCSKVNSFNPDVLFVGMTAPKQEKWVHEYRDVLNAEIICCIGAVFDFYAGTVKRPSQFWISIGLEWLPRFLKEPKRLAERNLVSTPKFIFEVLSLKYLSKHFIN</sequence>
<keyword evidence="2" id="KW-0808">Transferase</keyword>
<dbReference type="InterPro" id="IPR004629">
    <property type="entry name" value="WecG_TagA_CpsF"/>
</dbReference>